<gene>
    <name evidence="4" type="ORF">UTRI_06375_B</name>
</gene>
<name>A0A5C3EPC8_9BASI</name>
<dbReference type="OrthoDB" id="2015405at2759"/>
<keyword evidence="1" id="KW-0560">Oxidoreductase</keyword>
<evidence type="ECO:0000256" key="2">
    <source>
        <dbReference type="SAM" id="MobiDB-lite"/>
    </source>
</evidence>
<dbReference type="PANTHER" id="PTHR30466:SF1">
    <property type="entry name" value="FMN REDUCTASE (NADH) RUTF"/>
    <property type="match status" value="1"/>
</dbReference>
<feature type="compositionally biased region" description="Low complexity" evidence="2">
    <location>
        <begin position="43"/>
        <end position="53"/>
    </location>
</feature>
<dbReference type="InterPro" id="IPR012349">
    <property type="entry name" value="Split_barrel_FMN-bd"/>
</dbReference>
<dbReference type="InterPro" id="IPR050268">
    <property type="entry name" value="NADH-dep_flavin_reductase"/>
</dbReference>
<dbReference type="GO" id="GO:0010181">
    <property type="term" value="F:FMN binding"/>
    <property type="evidence" value="ECO:0007669"/>
    <property type="project" value="InterPro"/>
</dbReference>
<dbReference type="Proteomes" id="UP000324022">
    <property type="component" value="Unassembled WGS sequence"/>
</dbReference>
<dbReference type="Gene3D" id="2.30.110.10">
    <property type="entry name" value="Electron Transport, Fmn-binding Protein, Chain A"/>
    <property type="match status" value="1"/>
</dbReference>
<keyword evidence="5" id="KW-1185">Reference proteome</keyword>
<dbReference type="SMART" id="SM00903">
    <property type="entry name" value="Flavin_Reduct"/>
    <property type="match status" value="1"/>
</dbReference>
<dbReference type="EMBL" id="OOIN01000039">
    <property type="protein sequence ID" value="SPO31597.1"/>
    <property type="molecule type" value="Genomic_DNA"/>
</dbReference>
<evidence type="ECO:0000313" key="4">
    <source>
        <dbReference type="EMBL" id="SPO31597.1"/>
    </source>
</evidence>
<dbReference type="PANTHER" id="PTHR30466">
    <property type="entry name" value="FLAVIN REDUCTASE"/>
    <property type="match status" value="1"/>
</dbReference>
<feature type="domain" description="Flavin reductase like" evidence="3">
    <location>
        <begin position="76"/>
        <end position="273"/>
    </location>
</feature>
<evidence type="ECO:0000313" key="5">
    <source>
        <dbReference type="Proteomes" id="UP000324022"/>
    </source>
</evidence>
<dbReference type="InterPro" id="IPR002563">
    <property type="entry name" value="Flavin_Rdtase-like_dom"/>
</dbReference>
<accession>A0A5C3EPC8</accession>
<organism evidence="4 5">
    <name type="scientific">Ustilago trichophora</name>
    <dbReference type="NCBI Taxonomy" id="86804"/>
    <lineage>
        <taxon>Eukaryota</taxon>
        <taxon>Fungi</taxon>
        <taxon>Dikarya</taxon>
        <taxon>Basidiomycota</taxon>
        <taxon>Ustilaginomycotina</taxon>
        <taxon>Ustilaginomycetes</taxon>
        <taxon>Ustilaginales</taxon>
        <taxon>Ustilaginaceae</taxon>
        <taxon>Ustilago</taxon>
    </lineage>
</organism>
<evidence type="ECO:0000256" key="1">
    <source>
        <dbReference type="ARBA" id="ARBA00023002"/>
    </source>
</evidence>
<sequence length="280" mass="30329">MLLSPVTATAASVASARATTSKVTLEAFTFTSARSTLRRHRTSSTSRAFFSTSHRSEQSQHKQDASSIADQIRAVMRNSAQPVTLVTTFLPPSFSEGKKGRLIHGATLSSFSSISLDPNLVCFSIKTPSKLAEALAYHRSMRGGGEEEEVDFVVNVLAESQAKLAQTYAVPGTPPYPHPNTATETEQDSHPLKEAGLVQVEATSLPTVKGALGSFGCQVVDSVDLSKFETKQGQEQRRESKSLLYIARVVHVYTAGQASQTRPLIYHRQKFVSTSSKPLT</sequence>
<dbReference type="AlphaFoldDB" id="A0A5C3EPC8"/>
<proteinExistence type="predicted"/>
<dbReference type="SUPFAM" id="SSF50475">
    <property type="entry name" value="FMN-binding split barrel"/>
    <property type="match status" value="1"/>
</dbReference>
<feature type="compositionally biased region" description="Basic and acidic residues" evidence="2">
    <location>
        <begin position="54"/>
        <end position="64"/>
    </location>
</feature>
<feature type="region of interest" description="Disordered" evidence="2">
    <location>
        <begin position="39"/>
        <end position="66"/>
    </location>
</feature>
<dbReference type="GO" id="GO:0042602">
    <property type="term" value="F:riboflavin reductase (NADPH) activity"/>
    <property type="evidence" value="ECO:0007669"/>
    <property type="project" value="TreeGrafter"/>
</dbReference>
<reference evidence="4 5" key="1">
    <citation type="submission" date="2018-03" db="EMBL/GenBank/DDBJ databases">
        <authorList>
            <person name="Guldener U."/>
        </authorList>
    </citation>
    <scope>NUCLEOTIDE SEQUENCE [LARGE SCALE GENOMIC DNA]</scope>
    <source>
        <strain evidence="4 5">NBRC100155</strain>
    </source>
</reference>
<protein>
    <recommendedName>
        <fullName evidence="3">Flavin reductase like domain-containing protein</fullName>
    </recommendedName>
</protein>
<evidence type="ECO:0000259" key="3">
    <source>
        <dbReference type="SMART" id="SM00903"/>
    </source>
</evidence>
<dbReference type="Pfam" id="PF01613">
    <property type="entry name" value="Flavin_Reduct"/>
    <property type="match status" value="1"/>
</dbReference>